<dbReference type="Proteomes" id="UP000887576">
    <property type="component" value="Unplaced"/>
</dbReference>
<accession>A0AC34QNQ0</accession>
<sequence>MDDAKDLIAKRDQVDKEIEEHFTVLKNNGVDMKTALVDSEGFPRNDIDIYAIRDARVKIIRLQNDRSALSKEIEEKLAEIHTSKSAGNGNLEDEKAVHRTTNRPFLKISRVEPDSPADEGGLKADDLIVQFGTLHGDNYKDLQQLSDVMKAAVGKTLKATVLRETCVKRLEFNPREWKGKGIFGAGFITLDTSNIL</sequence>
<evidence type="ECO:0000313" key="1">
    <source>
        <dbReference type="Proteomes" id="UP000887576"/>
    </source>
</evidence>
<protein>
    <submittedName>
        <fullName evidence="2">Nas2 N-terminal domain-containing protein</fullName>
    </submittedName>
</protein>
<organism evidence="1 2">
    <name type="scientific">Panagrolaimus sp. JU765</name>
    <dbReference type="NCBI Taxonomy" id="591449"/>
    <lineage>
        <taxon>Eukaryota</taxon>
        <taxon>Metazoa</taxon>
        <taxon>Ecdysozoa</taxon>
        <taxon>Nematoda</taxon>
        <taxon>Chromadorea</taxon>
        <taxon>Rhabditida</taxon>
        <taxon>Tylenchina</taxon>
        <taxon>Panagrolaimomorpha</taxon>
        <taxon>Panagrolaimoidea</taxon>
        <taxon>Panagrolaimidae</taxon>
        <taxon>Panagrolaimus</taxon>
    </lineage>
</organism>
<dbReference type="WBParaSite" id="JU765_v2.g17927.t1">
    <property type="protein sequence ID" value="JU765_v2.g17927.t1"/>
    <property type="gene ID" value="JU765_v2.g17927"/>
</dbReference>
<name>A0AC34QNQ0_9BILA</name>
<reference evidence="2" key="1">
    <citation type="submission" date="2022-11" db="UniProtKB">
        <authorList>
            <consortium name="WormBaseParasite"/>
        </authorList>
    </citation>
    <scope>IDENTIFICATION</scope>
</reference>
<evidence type="ECO:0000313" key="2">
    <source>
        <dbReference type="WBParaSite" id="JU765_v2.g17927.t1"/>
    </source>
</evidence>
<proteinExistence type="predicted"/>